<dbReference type="SMART" id="SM00559">
    <property type="entry name" value="Ku78"/>
    <property type="match status" value="1"/>
</dbReference>
<reference evidence="13" key="1">
    <citation type="submission" date="2022-05" db="EMBL/GenBank/DDBJ databases">
        <authorList>
            <person name="Okamura Y."/>
        </authorList>
    </citation>
    <scope>NUCLEOTIDE SEQUENCE</scope>
</reference>
<dbReference type="Pfam" id="PF02735">
    <property type="entry name" value="Ku"/>
    <property type="match status" value="1"/>
</dbReference>
<dbReference type="SUPFAM" id="SSF100939">
    <property type="entry name" value="SPOC domain-like"/>
    <property type="match status" value="1"/>
</dbReference>
<comment type="caution">
    <text evidence="13">The sequence shown here is derived from an EMBL/GenBank/DDBJ whole genome shotgun (WGS) entry which is preliminary data.</text>
</comment>
<dbReference type="GO" id="GO:0003690">
    <property type="term" value="F:double-stranded DNA binding"/>
    <property type="evidence" value="ECO:0007669"/>
    <property type="project" value="TreeGrafter"/>
</dbReference>
<comment type="similarity">
    <text evidence="2">Belongs to the ku70 family.</text>
</comment>
<evidence type="ECO:0000256" key="4">
    <source>
        <dbReference type="ARBA" id="ARBA00022763"/>
    </source>
</evidence>
<dbReference type="GO" id="GO:0000723">
    <property type="term" value="P:telomere maintenance"/>
    <property type="evidence" value="ECO:0007669"/>
    <property type="project" value="InterPro"/>
</dbReference>
<dbReference type="InterPro" id="IPR027388">
    <property type="entry name" value="Ku70_bridge/pillars_dom_sf"/>
</dbReference>
<dbReference type="NCBIfam" id="TIGR00578">
    <property type="entry name" value="ku70"/>
    <property type="match status" value="1"/>
</dbReference>
<keyword evidence="8" id="KW-0238">DNA-binding</keyword>
<organism evidence="13 14">
    <name type="scientific">Pieris brassicae</name>
    <name type="common">White butterfly</name>
    <name type="synonym">Large white butterfly</name>
    <dbReference type="NCBI Taxonomy" id="7116"/>
    <lineage>
        <taxon>Eukaryota</taxon>
        <taxon>Metazoa</taxon>
        <taxon>Ecdysozoa</taxon>
        <taxon>Arthropoda</taxon>
        <taxon>Hexapoda</taxon>
        <taxon>Insecta</taxon>
        <taxon>Pterygota</taxon>
        <taxon>Neoptera</taxon>
        <taxon>Endopterygota</taxon>
        <taxon>Lepidoptera</taxon>
        <taxon>Glossata</taxon>
        <taxon>Ditrysia</taxon>
        <taxon>Papilionoidea</taxon>
        <taxon>Pieridae</taxon>
        <taxon>Pierinae</taxon>
        <taxon>Pieris</taxon>
    </lineage>
</organism>
<keyword evidence="7" id="KW-0067">ATP-binding</keyword>
<keyword evidence="3" id="KW-0547">Nucleotide-binding</keyword>
<evidence type="ECO:0000259" key="12">
    <source>
        <dbReference type="SMART" id="SM00559"/>
    </source>
</evidence>
<dbReference type="Gene3D" id="2.40.290.10">
    <property type="match status" value="1"/>
</dbReference>
<dbReference type="PANTHER" id="PTHR12604">
    <property type="entry name" value="KU AUTOANTIGEN DNA HELICASE"/>
    <property type="match status" value="1"/>
</dbReference>
<evidence type="ECO:0000256" key="9">
    <source>
        <dbReference type="ARBA" id="ARBA00023172"/>
    </source>
</evidence>
<dbReference type="InterPro" id="IPR005161">
    <property type="entry name" value="Ku_N"/>
</dbReference>
<evidence type="ECO:0000256" key="11">
    <source>
        <dbReference type="ARBA" id="ARBA00023242"/>
    </source>
</evidence>
<evidence type="ECO:0000313" key="14">
    <source>
        <dbReference type="Proteomes" id="UP001152562"/>
    </source>
</evidence>
<dbReference type="GO" id="GO:0042162">
    <property type="term" value="F:telomeric DNA binding"/>
    <property type="evidence" value="ECO:0007669"/>
    <property type="project" value="InterPro"/>
</dbReference>
<evidence type="ECO:0000256" key="6">
    <source>
        <dbReference type="ARBA" id="ARBA00022806"/>
    </source>
</evidence>
<dbReference type="Gene3D" id="3.40.50.410">
    <property type="entry name" value="von Willebrand factor, type A domain"/>
    <property type="match status" value="1"/>
</dbReference>
<dbReference type="PIRSF" id="PIRSF003033">
    <property type="entry name" value="Ku70"/>
    <property type="match status" value="1"/>
</dbReference>
<feature type="domain" description="Ku" evidence="12">
    <location>
        <begin position="284"/>
        <end position="428"/>
    </location>
</feature>
<evidence type="ECO:0000256" key="3">
    <source>
        <dbReference type="ARBA" id="ARBA00022741"/>
    </source>
</evidence>
<gene>
    <name evidence="13" type="ORF">PIBRA_LOCUS5944</name>
</gene>
<evidence type="ECO:0000256" key="8">
    <source>
        <dbReference type="ARBA" id="ARBA00023125"/>
    </source>
</evidence>
<evidence type="ECO:0000256" key="2">
    <source>
        <dbReference type="ARBA" id="ARBA00005240"/>
    </source>
</evidence>
<dbReference type="Gene3D" id="1.10.1600.10">
    <property type="match status" value="1"/>
</dbReference>
<proteinExistence type="inferred from homology"/>
<dbReference type="InterPro" id="IPR006165">
    <property type="entry name" value="Ku70"/>
</dbReference>
<keyword evidence="9" id="KW-0233">DNA recombination</keyword>
<dbReference type="PANTHER" id="PTHR12604:SF2">
    <property type="entry name" value="X-RAY REPAIR CROSS-COMPLEMENTING PROTEIN 6"/>
    <property type="match status" value="1"/>
</dbReference>
<dbReference type="GO" id="GO:0043564">
    <property type="term" value="C:Ku70:Ku80 complex"/>
    <property type="evidence" value="ECO:0007669"/>
    <property type="project" value="InterPro"/>
</dbReference>
<dbReference type="GO" id="GO:0016787">
    <property type="term" value="F:hydrolase activity"/>
    <property type="evidence" value="ECO:0007669"/>
    <property type="project" value="UniProtKB-KW"/>
</dbReference>
<dbReference type="GO" id="GO:0003678">
    <property type="term" value="F:DNA helicase activity"/>
    <property type="evidence" value="ECO:0007669"/>
    <property type="project" value="InterPro"/>
</dbReference>
<keyword evidence="4" id="KW-0227">DNA damage</keyword>
<dbReference type="Pfam" id="PF03730">
    <property type="entry name" value="Ku_C"/>
    <property type="match status" value="1"/>
</dbReference>
<dbReference type="Proteomes" id="UP001152562">
    <property type="component" value="Unassembled WGS sequence"/>
</dbReference>
<keyword evidence="6" id="KW-0347">Helicase</keyword>
<accession>A0A9P0TIX5</accession>
<evidence type="ECO:0000313" key="13">
    <source>
        <dbReference type="EMBL" id="CAH4029165.1"/>
    </source>
</evidence>
<name>A0A9P0TIX5_PIEBR</name>
<dbReference type="InterPro" id="IPR036465">
    <property type="entry name" value="vWFA_dom_sf"/>
</dbReference>
<dbReference type="InterPro" id="IPR005160">
    <property type="entry name" value="Ku_C"/>
</dbReference>
<dbReference type="Pfam" id="PF03731">
    <property type="entry name" value="Ku_N"/>
    <property type="match status" value="1"/>
</dbReference>
<dbReference type="InterPro" id="IPR016194">
    <property type="entry name" value="SPOC-like_C_dom_sf"/>
</dbReference>
<keyword evidence="14" id="KW-1185">Reference proteome</keyword>
<dbReference type="GO" id="GO:0006303">
    <property type="term" value="P:double-strand break repair via nonhomologous end joining"/>
    <property type="evidence" value="ECO:0007669"/>
    <property type="project" value="InterPro"/>
</dbReference>
<evidence type="ECO:0000256" key="10">
    <source>
        <dbReference type="ARBA" id="ARBA00023204"/>
    </source>
</evidence>
<keyword evidence="11" id="KW-0539">Nucleus</keyword>
<dbReference type="InterPro" id="IPR006164">
    <property type="entry name" value="DNA_bd_Ku70/Ku80"/>
</dbReference>
<sequence length="583" mass="66023">MDSDEELCEVSTYRGIPATIILINLLEENQVVELALDATCRLYRQCLRSGSAQILGVYLYGVDDKNTAQSLIESPGVKEIIPFSLPALIEFKRLKSFDIHSYKKAKELKLSDVLWHCSKTFANCKKQISSYKVILLTQLKQTPIIADQTPTLKRVKDLTDSNIDLVILNIAETDYNIDSFYINFLKEAYKGQDPILPEPIFDSIEIEKIMYKESHRRFAVSNLSFEIAEGFSISVGVYSLIKKAGYNHHRKINLDRESNAVVTNVTKMTKVTTESEDIDSSSKELPLLNSELLYSQEYGGEHVEFSTDEMKSMKNPFGPPMLRLLGFKPVGNICKEKWYLKMGYFLFPTENNIEGSTVAFNGMHKACSDLNMVAICVLCTRVNARPTIVALNPCKNPNGLDVAIGFDVIHIPFVENIRDLNIEDEDESSVEPAHKVVMKDLLRSIQFDYKPDMFLNPKLQSEYRAIEAIALEEEEIEPFVDTTKPNLNSFQNLKENLFEEMFGPFGELAIKRTASKSASGCSKKSKLDIDLGLFQDRLSKNHIEKYTVPQLKEILQFNNIDGLPALTGLKKAELVNLVYNHCK</sequence>
<dbReference type="EMBL" id="CALOZG010000006">
    <property type="protein sequence ID" value="CAH4029165.1"/>
    <property type="molecule type" value="Genomic_DNA"/>
</dbReference>
<dbReference type="SUPFAM" id="SSF53300">
    <property type="entry name" value="vWA-like"/>
    <property type="match status" value="1"/>
</dbReference>
<dbReference type="Gene3D" id="4.10.970.10">
    <property type="entry name" value="Ku70, bridge and pillars"/>
    <property type="match status" value="1"/>
</dbReference>
<evidence type="ECO:0000256" key="5">
    <source>
        <dbReference type="ARBA" id="ARBA00022801"/>
    </source>
</evidence>
<dbReference type="GO" id="GO:0005524">
    <property type="term" value="F:ATP binding"/>
    <property type="evidence" value="ECO:0007669"/>
    <property type="project" value="UniProtKB-KW"/>
</dbReference>
<keyword evidence="5" id="KW-0378">Hydrolase</keyword>
<keyword evidence="10" id="KW-0234">DNA repair</keyword>
<dbReference type="AlphaFoldDB" id="A0A9P0TIX5"/>
<evidence type="ECO:0000256" key="1">
    <source>
        <dbReference type="ARBA" id="ARBA00004123"/>
    </source>
</evidence>
<evidence type="ECO:0000256" key="7">
    <source>
        <dbReference type="ARBA" id="ARBA00022840"/>
    </source>
</evidence>
<comment type="subcellular location">
    <subcellularLocation>
        <location evidence="1">Nucleus</location>
    </subcellularLocation>
</comment>
<protein>
    <recommendedName>
        <fullName evidence="12">Ku domain-containing protein</fullName>
    </recommendedName>
</protein>
<dbReference type="GO" id="GO:0006310">
    <property type="term" value="P:DNA recombination"/>
    <property type="evidence" value="ECO:0007669"/>
    <property type="project" value="UniProtKB-KW"/>
</dbReference>
<dbReference type="GO" id="GO:0003684">
    <property type="term" value="F:damaged DNA binding"/>
    <property type="evidence" value="ECO:0007669"/>
    <property type="project" value="InterPro"/>
</dbReference>